<dbReference type="AlphaFoldDB" id="A0A151ZH14"/>
<proteinExistence type="inferred from homology"/>
<feature type="region of interest" description="Disordered" evidence="9">
    <location>
        <begin position="86"/>
        <end position="106"/>
    </location>
</feature>
<evidence type="ECO:0000313" key="12">
    <source>
        <dbReference type="Proteomes" id="UP000076078"/>
    </source>
</evidence>
<dbReference type="GO" id="GO:0000184">
    <property type="term" value="P:nuclear-transcribed mRNA catabolic process, nonsense-mediated decay"/>
    <property type="evidence" value="ECO:0007669"/>
    <property type="project" value="InterPro"/>
</dbReference>
<dbReference type="SMART" id="SM01125">
    <property type="entry name" value="DCP2"/>
    <property type="match status" value="1"/>
</dbReference>
<dbReference type="GO" id="GO:0000290">
    <property type="term" value="P:deadenylation-dependent decapping of nuclear-transcribed mRNA"/>
    <property type="evidence" value="ECO:0007669"/>
    <property type="project" value="InterPro"/>
</dbReference>
<dbReference type="EMBL" id="LODT01000028">
    <property type="protein sequence ID" value="KYQ93263.1"/>
    <property type="molecule type" value="Genomic_DNA"/>
</dbReference>
<dbReference type="SUPFAM" id="SSF55811">
    <property type="entry name" value="Nudix"/>
    <property type="match status" value="1"/>
</dbReference>
<dbReference type="PANTHER" id="PTHR23114:SF17">
    <property type="entry name" value="M7GPPPN-MRNA HYDROLASE"/>
    <property type="match status" value="1"/>
</dbReference>
<dbReference type="STRING" id="361077.A0A151ZH14"/>
<dbReference type="Pfam" id="PF00293">
    <property type="entry name" value="NUDIX"/>
    <property type="match status" value="1"/>
</dbReference>
<evidence type="ECO:0000256" key="9">
    <source>
        <dbReference type="SAM" id="MobiDB-lite"/>
    </source>
</evidence>
<keyword evidence="5" id="KW-0479">Metal-binding</keyword>
<evidence type="ECO:0000256" key="1">
    <source>
        <dbReference type="ARBA" id="ARBA00001936"/>
    </source>
</evidence>
<evidence type="ECO:0000259" key="10">
    <source>
        <dbReference type="PROSITE" id="PS51462"/>
    </source>
</evidence>
<dbReference type="PROSITE" id="PS00893">
    <property type="entry name" value="NUDIX_BOX"/>
    <property type="match status" value="1"/>
</dbReference>
<dbReference type="GO" id="GO:0003723">
    <property type="term" value="F:RNA binding"/>
    <property type="evidence" value="ECO:0007669"/>
    <property type="project" value="UniProtKB-KW"/>
</dbReference>
<dbReference type="FunFam" id="3.90.79.10:FF:000003">
    <property type="entry name" value="M7GpppN-mRNA hydrolase isoform 2"/>
    <property type="match status" value="1"/>
</dbReference>
<evidence type="ECO:0000256" key="2">
    <source>
        <dbReference type="ARBA" id="ARBA00004496"/>
    </source>
</evidence>
<sequence>MYYRPLEPNQEQQQHQPPPMQMGVNQFMPYGMPPFGYPHQALFHPPPIPQHHSFDSSMQLPTQNPLLSSSSFTNFSILSNSTSMMAGGATPSSSNTPNTSNSPPTLPEIFDDLASRFVLNIPQEELESFERLLFQIEAAHWFYEDFYREEHPALPKYNLAEFTKVFFNSCPLLQPYQNNVEEICKKFSEYKTRVPVFGCIILNQDLDKALFVKGYGSSSWGFPKGKVNKDEADHDCAIREVYEETGFDCTNYLNQKHFLEILIKEQKTKLYIVAGVPEETVFKTRTRKEISKIEWIPLDDLPTVSSKKQPGAQSNPNYGNVNPPTMQTNNSTLKEKNFYRAFPFFSKLKRWVALRKAKYPKELYPTTPHQNNPTITILTNTNTNNNSNNSSTNLLNQTPKNTNVNTNQKNNEATTLTTPISKIMKPNYSPYPNSPPVSPREVFITTQNLDELPPLPIIQHNALSPPKQITILQNLNKNNYSNNNNSNNNNINNNNNNIGKKTASFISHLQSESLESNEDDIQYPKIPDSFQKYIFTMESFKVDTMVNFFVKSKIK</sequence>
<dbReference type="InterPro" id="IPR036189">
    <property type="entry name" value="DCP2_BoxA_sf"/>
</dbReference>
<keyword evidence="8" id="KW-0464">Manganese</keyword>
<keyword evidence="4" id="KW-0963">Cytoplasm</keyword>
<comment type="cofactor">
    <cofactor evidence="1">
        <name>Mn(2+)</name>
        <dbReference type="ChEBI" id="CHEBI:29035"/>
    </cofactor>
</comment>
<keyword evidence="6" id="KW-0378">Hydrolase</keyword>
<evidence type="ECO:0000256" key="4">
    <source>
        <dbReference type="ARBA" id="ARBA00022490"/>
    </source>
</evidence>
<dbReference type="InterPro" id="IPR020084">
    <property type="entry name" value="NUDIX_hydrolase_CS"/>
</dbReference>
<dbReference type="Gene3D" id="3.90.79.10">
    <property type="entry name" value="Nucleoside Triphosphate Pyrophosphohydrolase"/>
    <property type="match status" value="1"/>
</dbReference>
<dbReference type="OrthoDB" id="18996at2759"/>
<feature type="region of interest" description="Disordered" evidence="9">
    <location>
        <begin position="1"/>
        <end position="23"/>
    </location>
</feature>
<dbReference type="GO" id="GO:0000932">
    <property type="term" value="C:P-body"/>
    <property type="evidence" value="ECO:0007669"/>
    <property type="project" value="TreeGrafter"/>
</dbReference>
<dbReference type="InterPro" id="IPR044099">
    <property type="entry name" value="Dcp2_NUDIX"/>
</dbReference>
<protein>
    <recommendedName>
        <fullName evidence="10">Nudix hydrolase domain-containing protein</fullName>
    </recommendedName>
</protein>
<dbReference type="GO" id="GO:0030145">
    <property type="term" value="F:manganese ion binding"/>
    <property type="evidence" value="ECO:0007669"/>
    <property type="project" value="InterPro"/>
</dbReference>
<dbReference type="PANTHER" id="PTHR23114">
    <property type="entry name" value="M7GPPPN-MRNA HYDROLASE"/>
    <property type="match status" value="1"/>
</dbReference>
<evidence type="ECO:0000313" key="11">
    <source>
        <dbReference type="EMBL" id="KYQ93263.1"/>
    </source>
</evidence>
<dbReference type="GO" id="GO:0140933">
    <property type="term" value="F:5'-(N(7)-methylguanosine 5'-triphospho)-[mRNA] hydrolase activity"/>
    <property type="evidence" value="ECO:0007669"/>
    <property type="project" value="InterPro"/>
</dbReference>
<comment type="caution">
    <text evidence="11">The sequence shown here is derived from an EMBL/GenBank/DDBJ whole genome shotgun (WGS) entry which is preliminary data.</text>
</comment>
<reference evidence="11 12" key="1">
    <citation type="submission" date="2015-12" db="EMBL/GenBank/DDBJ databases">
        <title>Dictyostelia acquired genes for synthesis and detection of signals that induce cell-type specialization by lateral gene transfer from prokaryotes.</title>
        <authorList>
            <person name="Gloeckner G."/>
            <person name="Schaap P."/>
        </authorList>
    </citation>
    <scope>NUCLEOTIDE SEQUENCE [LARGE SCALE GENOMIC DNA]</scope>
    <source>
        <strain evidence="11 12">TK</strain>
    </source>
</reference>
<evidence type="ECO:0000256" key="3">
    <source>
        <dbReference type="ARBA" id="ARBA00005279"/>
    </source>
</evidence>
<dbReference type="InterPro" id="IPR007722">
    <property type="entry name" value="DCP2_BoxA"/>
</dbReference>
<feature type="region of interest" description="Disordered" evidence="9">
    <location>
        <begin position="304"/>
        <end position="324"/>
    </location>
</feature>
<dbReference type="InterPro" id="IPR000086">
    <property type="entry name" value="NUDIX_hydrolase_dom"/>
</dbReference>
<accession>A0A151ZH14</accession>
<evidence type="ECO:0000256" key="5">
    <source>
        <dbReference type="ARBA" id="ARBA00022723"/>
    </source>
</evidence>
<dbReference type="InParanoid" id="A0A151ZH14"/>
<evidence type="ECO:0000256" key="7">
    <source>
        <dbReference type="ARBA" id="ARBA00022884"/>
    </source>
</evidence>
<dbReference type="CDD" id="cd03672">
    <property type="entry name" value="NUDIX_Dcp2p_Nudt20"/>
    <property type="match status" value="1"/>
</dbReference>
<keyword evidence="12" id="KW-1185">Reference proteome</keyword>
<dbReference type="SUPFAM" id="SSF140586">
    <property type="entry name" value="Dcp2 domain-like"/>
    <property type="match status" value="1"/>
</dbReference>
<feature type="domain" description="Nudix hydrolase" evidence="10">
    <location>
        <begin position="192"/>
        <end position="319"/>
    </location>
</feature>
<evidence type="ECO:0000256" key="8">
    <source>
        <dbReference type="ARBA" id="ARBA00023211"/>
    </source>
</evidence>
<comment type="similarity">
    <text evidence="3">Belongs to the Nudix hydrolase family. DCP2 subfamily.</text>
</comment>
<dbReference type="InterPro" id="IPR015797">
    <property type="entry name" value="NUDIX_hydrolase-like_dom_sf"/>
</dbReference>
<gene>
    <name evidence="11" type="ORF">DLAC_05919</name>
</gene>
<comment type="subcellular location">
    <subcellularLocation>
        <location evidence="2">Cytoplasm</location>
    </subcellularLocation>
</comment>
<dbReference type="Gene3D" id="1.10.10.1050">
    <property type="entry name" value="Dcp2, box A domain"/>
    <property type="match status" value="1"/>
</dbReference>
<feature type="compositionally biased region" description="Low complexity" evidence="9">
    <location>
        <begin position="90"/>
        <end position="103"/>
    </location>
</feature>
<keyword evidence="7" id="KW-0694">RNA-binding</keyword>
<evidence type="ECO:0000256" key="6">
    <source>
        <dbReference type="ARBA" id="ARBA00022801"/>
    </source>
</evidence>
<name>A0A151ZH14_TIELA</name>
<dbReference type="Proteomes" id="UP000076078">
    <property type="component" value="Unassembled WGS sequence"/>
</dbReference>
<organism evidence="11 12">
    <name type="scientific">Tieghemostelium lacteum</name>
    <name type="common">Slime mold</name>
    <name type="synonym">Dictyostelium lacteum</name>
    <dbReference type="NCBI Taxonomy" id="361077"/>
    <lineage>
        <taxon>Eukaryota</taxon>
        <taxon>Amoebozoa</taxon>
        <taxon>Evosea</taxon>
        <taxon>Eumycetozoa</taxon>
        <taxon>Dictyostelia</taxon>
        <taxon>Dictyosteliales</taxon>
        <taxon>Raperosteliaceae</taxon>
        <taxon>Tieghemostelium</taxon>
    </lineage>
</organism>
<feature type="compositionally biased region" description="Low complexity" evidence="9">
    <location>
        <begin position="1"/>
        <end position="15"/>
    </location>
</feature>
<dbReference type="PROSITE" id="PS51462">
    <property type="entry name" value="NUDIX"/>
    <property type="match status" value="1"/>
</dbReference>
<dbReference type="Pfam" id="PF05026">
    <property type="entry name" value="DCP2"/>
    <property type="match status" value="1"/>
</dbReference>